<dbReference type="Pfam" id="PF04578">
    <property type="entry name" value="DUF594"/>
    <property type="match status" value="1"/>
</dbReference>
<dbReference type="AlphaFoldDB" id="A0A8T0J689"/>
<comment type="caution">
    <text evidence="4">The sequence shown here is derived from an EMBL/GenBank/DDBJ whole genome shotgun (WGS) entry which is preliminary data.</text>
</comment>
<dbReference type="InterPro" id="IPR025315">
    <property type="entry name" value="DUF4220"/>
</dbReference>
<evidence type="ECO:0000256" key="2">
    <source>
        <dbReference type="SAM" id="Phobius"/>
    </source>
</evidence>
<organism evidence="4 5">
    <name type="scientific">Ceratodon purpureus</name>
    <name type="common">Fire moss</name>
    <name type="synonym">Dicranum purpureum</name>
    <dbReference type="NCBI Taxonomy" id="3225"/>
    <lineage>
        <taxon>Eukaryota</taxon>
        <taxon>Viridiplantae</taxon>
        <taxon>Streptophyta</taxon>
        <taxon>Embryophyta</taxon>
        <taxon>Bryophyta</taxon>
        <taxon>Bryophytina</taxon>
        <taxon>Bryopsida</taxon>
        <taxon>Dicranidae</taxon>
        <taxon>Pseudoditrichales</taxon>
        <taxon>Ditrichaceae</taxon>
        <taxon>Ceratodon</taxon>
    </lineage>
</organism>
<proteinExistence type="predicted"/>
<dbReference type="EMBL" id="CM026421">
    <property type="protein sequence ID" value="KAG0591440.1"/>
    <property type="molecule type" value="Genomic_DNA"/>
</dbReference>
<evidence type="ECO:0000256" key="1">
    <source>
        <dbReference type="SAM" id="MobiDB-lite"/>
    </source>
</evidence>
<dbReference type="Pfam" id="PF13968">
    <property type="entry name" value="DUF4220"/>
    <property type="match status" value="1"/>
</dbReference>
<feature type="transmembrane region" description="Helical" evidence="2">
    <location>
        <begin position="305"/>
        <end position="329"/>
    </location>
</feature>
<feature type="region of interest" description="Disordered" evidence="1">
    <location>
        <begin position="542"/>
        <end position="564"/>
    </location>
</feature>
<protein>
    <recommendedName>
        <fullName evidence="3">DUF4220 domain-containing protein</fullName>
    </recommendedName>
</protein>
<dbReference type="PANTHER" id="PTHR31325">
    <property type="entry name" value="OS01G0798800 PROTEIN-RELATED"/>
    <property type="match status" value="1"/>
</dbReference>
<feature type="transmembrane region" description="Helical" evidence="2">
    <location>
        <begin position="79"/>
        <end position="97"/>
    </location>
</feature>
<gene>
    <name evidence="4" type="ORF">KC19_1G176000</name>
</gene>
<keyword evidence="2" id="KW-0812">Transmembrane</keyword>
<dbReference type="Proteomes" id="UP000822688">
    <property type="component" value="Chromosome 1"/>
</dbReference>
<feature type="domain" description="DUF4220" evidence="3">
    <location>
        <begin position="50"/>
        <end position="397"/>
    </location>
</feature>
<feature type="transmembrane region" description="Helical" evidence="2">
    <location>
        <begin position="341"/>
        <end position="362"/>
    </location>
</feature>
<feature type="transmembrane region" description="Helical" evidence="2">
    <location>
        <begin position="16"/>
        <end position="35"/>
    </location>
</feature>
<feature type="transmembrane region" description="Helical" evidence="2">
    <location>
        <begin position="47"/>
        <end position="67"/>
    </location>
</feature>
<keyword evidence="2" id="KW-1133">Transmembrane helix</keyword>
<evidence type="ECO:0000313" key="4">
    <source>
        <dbReference type="EMBL" id="KAG0591440.1"/>
    </source>
</evidence>
<accession>A0A8T0J689</accession>
<dbReference type="InterPro" id="IPR007658">
    <property type="entry name" value="DUF594"/>
</dbReference>
<keyword evidence="2" id="KW-0472">Membrane</keyword>
<evidence type="ECO:0000313" key="5">
    <source>
        <dbReference type="Proteomes" id="UP000822688"/>
    </source>
</evidence>
<reference evidence="4" key="1">
    <citation type="submission" date="2020-06" db="EMBL/GenBank/DDBJ databases">
        <title>WGS assembly of Ceratodon purpureus strain R40.</title>
        <authorList>
            <person name="Carey S.B."/>
            <person name="Jenkins J."/>
            <person name="Shu S."/>
            <person name="Lovell J.T."/>
            <person name="Sreedasyam A."/>
            <person name="Maumus F."/>
            <person name="Tiley G.P."/>
            <person name="Fernandez-Pozo N."/>
            <person name="Barry K."/>
            <person name="Chen C."/>
            <person name="Wang M."/>
            <person name="Lipzen A."/>
            <person name="Daum C."/>
            <person name="Saski C.A."/>
            <person name="Payton A.C."/>
            <person name="Mcbreen J.C."/>
            <person name="Conrad R.E."/>
            <person name="Kollar L.M."/>
            <person name="Olsson S."/>
            <person name="Huttunen S."/>
            <person name="Landis J.B."/>
            <person name="Wickett N.J."/>
            <person name="Johnson M.G."/>
            <person name="Rensing S.A."/>
            <person name="Grimwood J."/>
            <person name="Schmutz J."/>
            <person name="Mcdaniel S.F."/>
        </authorList>
    </citation>
    <scope>NUCLEOTIDE SEQUENCE</scope>
    <source>
        <strain evidence="4">R40</strain>
    </source>
</reference>
<feature type="transmembrane region" description="Helical" evidence="2">
    <location>
        <begin position="130"/>
        <end position="147"/>
    </location>
</feature>
<sequence length="759" mass="86928">MGPIISETAIEAWEDILPVVFLNTSLVLQLVLLITGELRKHTSKVRLLAWLAYVGADVTASFLLGLLSRKTHHSELFGLWSALLVYHLGGPDNFTAYERADSELWLRHLLYLVLQVVTAAYVIAVNTRGFFILPSLLVFIVGVIRYYERNNALNWSSRTGLLEEIAPIYEYMEHLTRTAGSASSNQLRFIVAGAKEWSDPPGSDLVTTSDIFEVVSTTFPDSEYSRRRACQLSVAFASSFAYLRRILSLTRLELELESSQSMMRRLWFLNLERKDWLAYILIERDFLYNWLYAKPICPDTYLSRLFLRFVCSMALFSALVLVIVNPNIWGTQAHGRLKENATFVVLATGFSVEIAYLLRLVASKRAVVALLVAVVRTQRRTSLLWASILLEHFCRFSLFLNSFFEKRLSTCSKGTSFLPRSNFLIRFLATWPSWVKDTFFIPQPCWDQMYRTVSLNEREIREVQAQEIPALDKILELIEYYSEYRMWHKYFSGGEKTKPIHMLENLDIFVVYYDSNWETILLIWWIGTLKVLLLEGRSNAEQATETSEDVEQDHVQAGTGDEDDEIEIRSHSCSNLSEEEKSTFEGESVQAIRNRALWLMAYIHRLLTVCPELLPTHLELTKKKVAEELEHFYNEIATSTNWMEETRSKVARLEIPFLKLGDRRSKEAVEETVASMRKEGLASVDRMEVDSFSTELAVLVVECMSVEDRWALIDGTAAHFVTSLGNANRNVEHCAKLTQGGELLTFLWILFAQLGGGST</sequence>
<keyword evidence="5" id="KW-1185">Reference proteome</keyword>
<name>A0A8T0J689_CERPU</name>
<feature type="transmembrane region" description="Helical" evidence="2">
    <location>
        <begin position="383"/>
        <end position="404"/>
    </location>
</feature>
<evidence type="ECO:0000259" key="3">
    <source>
        <dbReference type="Pfam" id="PF13968"/>
    </source>
</evidence>
<feature type="transmembrane region" description="Helical" evidence="2">
    <location>
        <begin position="104"/>
        <end position="124"/>
    </location>
</feature>